<keyword evidence="1" id="KW-0812">Transmembrane</keyword>
<evidence type="ECO:0000313" key="2">
    <source>
        <dbReference type="EMBL" id="VFK02991.1"/>
    </source>
</evidence>
<keyword evidence="1" id="KW-1133">Transmembrane helix</keyword>
<gene>
    <name evidence="2" type="ORF">BECKH772A_GA0070896_103002</name>
    <name evidence="3" type="ORF">BECKH772B_GA0070898_105642</name>
    <name evidence="4" type="ORF">BECKH772C_GA0070978_105592</name>
</gene>
<sequence length="118" mass="13815">MKIRVAGFRPSSNFRNYSREALGVIVLYQLPNAFCPLFRSMIIRNVYSVPILEWGIRYGLAVPRYTSSYFLNALHACFVHANHRMRRIRNSVVNFEHRFHLAYGGSGWVLGVRHRLLF</sequence>
<dbReference type="EMBL" id="CAADFJ010000559">
    <property type="protein sequence ID" value="VFK08908.1"/>
    <property type="molecule type" value="Genomic_DNA"/>
</dbReference>
<name>A0A450VVR8_9GAMM</name>
<proteinExistence type="predicted"/>
<evidence type="ECO:0000256" key="1">
    <source>
        <dbReference type="SAM" id="Phobius"/>
    </source>
</evidence>
<evidence type="ECO:0000313" key="3">
    <source>
        <dbReference type="EMBL" id="VFK05295.1"/>
    </source>
</evidence>
<evidence type="ECO:0000313" key="4">
    <source>
        <dbReference type="EMBL" id="VFK08908.1"/>
    </source>
</evidence>
<accession>A0A450VVR8</accession>
<protein>
    <submittedName>
        <fullName evidence="4">Uncharacterized protein</fullName>
    </submittedName>
</protein>
<organism evidence="4">
    <name type="scientific">Candidatus Kentrum eta</name>
    <dbReference type="NCBI Taxonomy" id="2126337"/>
    <lineage>
        <taxon>Bacteria</taxon>
        <taxon>Pseudomonadati</taxon>
        <taxon>Pseudomonadota</taxon>
        <taxon>Gammaproteobacteria</taxon>
        <taxon>Candidatus Kentrum</taxon>
    </lineage>
</organism>
<feature type="transmembrane region" description="Helical" evidence="1">
    <location>
        <begin position="62"/>
        <end position="81"/>
    </location>
</feature>
<feature type="transmembrane region" description="Helical" evidence="1">
    <location>
        <begin position="21"/>
        <end position="42"/>
    </location>
</feature>
<dbReference type="EMBL" id="CAADFG010000300">
    <property type="protein sequence ID" value="VFK02991.1"/>
    <property type="molecule type" value="Genomic_DNA"/>
</dbReference>
<dbReference type="AlphaFoldDB" id="A0A450VVR8"/>
<keyword evidence="1" id="KW-0472">Membrane</keyword>
<reference evidence="4" key="1">
    <citation type="submission" date="2019-02" db="EMBL/GenBank/DDBJ databases">
        <authorList>
            <person name="Gruber-Vodicka R. H."/>
            <person name="Seah K. B. B."/>
        </authorList>
    </citation>
    <scope>NUCLEOTIDE SEQUENCE</scope>
    <source>
        <strain evidence="4">BECK_SA2B12</strain>
        <strain evidence="2">BECK_SA2B15</strain>
        <strain evidence="3">BECK_SA2B20</strain>
    </source>
</reference>
<dbReference type="EMBL" id="CAADFI010000564">
    <property type="protein sequence ID" value="VFK05295.1"/>
    <property type="molecule type" value="Genomic_DNA"/>
</dbReference>